<comment type="subcellular location">
    <subcellularLocation>
        <location evidence="4">Cell membrane</location>
        <topology evidence="4">Multi-pass membrane protein</topology>
    </subcellularLocation>
</comment>
<protein>
    <recommendedName>
        <fullName evidence="2 4">NADH-quinone oxidoreductase subunit J</fullName>
        <ecNumber evidence="4">7.1.1.-</ecNumber>
    </recommendedName>
</protein>
<dbReference type="PANTHER" id="PTHR33269:SF17">
    <property type="entry name" value="NADH-UBIQUINONE OXIDOREDUCTASE CHAIN 6"/>
    <property type="match status" value="1"/>
</dbReference>
<dbReference type="Gene3D" id="1.20.120.1200">
    <property type="entry name" value="NADH-ubiquinone/plastoquinone oxidoreductase chain 6, subunit NuoJ"/>
    <property type="match status" value="1"/>
</dbReference>
<keyword evidence="4" id="KW-1003">Cell membrane</keyword>
<organism evidence="5 6">
    <name type="scientific">Pseudoxanthomonas sacheonensis</name>
    <dbReference type="NCBI Taxonomy" id="443615"/>
    <lineage>
        <taxon>Bacteria</taxon>
        <taxon>Pseudomonadati</taxon>
        <taxon>Pseudomonadota</taxon>
        <taxon>Gammaproteobacteria</taxon>
        <taxon>Lysobacterales</taxon>
        <taxon>Lysobacteraceae</taxon>
        <taxon>Pseudoxanthomonas</taxon>
    </lineage>
</organism>
<dbReference type="PANTHER" id="PTHR33269">
    <property type="entry name" value="NADH-UBIQUINONE OXIDOREDUCTASE CHAIN 6"/>
    <property type="match status" value="1"/>
</dbReference>
<evidence type="ECO:0000256" key="1">
    <source>
        <dbReference type="ARBA" id="ARBA00005698"/>
    </source>
</evidence>
<comment type="similarity">
    <text evidence="1 4">Belongs to the complex I subunit 6 family.</text>
</comment>
<keyword evidence="6" id="KW-1185">Reference proteome</keyword>
<dbReference type="Proteomes" id="UP001254759">
    <property type="component" value="Unassembled WGS sequence"/>
</dbReference>
<dbReference type="InterPro" id="IPR042106">
    <property type="entry name" value="Nuo/plastoQ_OxRdtase_6_NuoJ"/>
</dbReference>
<dbReference type="RefSeq" id="WP_310090298.1">
    <property type="nucleotide sequence ID" value="NZ_JAVDTT010000001.1"/>
</dbReference>
<accession>A0ABU1RNR4</accession>
<comment type="function">
    <text evidence="4">NDH-1 shuttles electrons from NADH, via FMN and iron-sulfur (Fe-S) centers, to quinones in the respiratory chain. Couples the redox reaction to proton translocation (for every two electrons transferred, four hydrogen ions are translocated across the cytoplasmic membrane), and thus conserves the redox energy in a proton gradient.</text>
</comment>
<sequence>MDLLLASFYVFAAVAVVAAGGVISVRNPVHAVLCLILTFFSIACIWLLVGAEFLGVALILVYVGAVMVLFLFVVMMLDIDIVKIREGWVRYLPVGLLVAVVMLLEILALIGFKAKLVTPYAANAASAAADVSNTAWLARTLFTKFLLPFEFAAVILTVAVIAAVMLTLRKREGSKTQNPAEQSRVKAGDRLRMIDVAVENPVRETLIVPPPAEPEAKP</sequence>
<reference evidence="5 6" key="1">
    <citation type="submission" date="2023-07" db="EMBL/GenBank/DDBJ databases">
        <title>Sorghum-associated microbial communities from plants grown in Nebraska, USA.</title>
        <authorList>
            <person name="Schachtman D."/>
        </authorList>
    </citation>
    <scope>NUCLEOTIDE SEQUENCE [LARGE SCALE GENOMIC DNA]</scope>
    <source>
        <strain evidence="5 6">BE107</strain>
    </source>
</reference>
<evidence type="ECO:0000256" key="3">
    <source>
        <dbReference type="ARBA" id="ARBA00025811"/>
    </source>
</evidence>
<name>A0ABU1RNR4_9GAMM</name>
<feature type="transmembrane region" description="Helical" evidence="4">
    <location>
        <begin position="145"/>
        <end position="168"/>
    </location>
</feature>
<dbReference type="Pfam" id="PF00499">
    <property type="entry name" value="Oxidored_q3"/>
    <property type="match status" value="1"/>
</dbReference>
<comment type="catalytic activity">
    <reaction evidence="4">
        <text>a quinone + NADH + 5 H(+)(in) = a quinol + NAD(+) + 4 H(+)(out)</text>
        <dbReference type="Rhea" id="RHEA:57888"/>
        <dbReference type="ChEBI" id="CHEBI:15378"/>
        <dbReference type="ChEBI" id="CHEBI:24646"/>
        <dbReference type="ChEBI" id="CHEBI:57540"/>
        <dbReference type="ChEBI" id="CHEBI:57945"/>
        <dbReference type="ChEBI" id="CHEBI:132124"/>
    </reaction>
</comment>
<keyword evidence="4" id="KW-1133">Transmembrane helix</keyword>
<dbReference type="InterPro" id="IPR001457">
    <property type="entry name" value="NADH_UbQ/plastoQ_OxRdtase_su6"/>
</dbReference>
<evidence type="ECO:0000256" key="2">
    <source>
        <dbReference type="ARBA" id="ARBA00019907"/>
    </source>
</evidence>
<proteinExistence type="inferred from homology"/>
<comment type="subunit">
    <text evidence="3">Composed of 13 different subunits. Subunits NuoA, H, J, K, L, M, N constitute the membrane sector of the complex.</text>
</comment>
<evidence type="ECO:0000313" key="5">
    <source>
        <dbReference type="EMBL" id="MDR6840414.1"/>
    </source>
</evidence>
<keyword evidence="4" id="KW-0874">Quinone</keyword>
<evidence type="ECO:0000256" key="4">
    <source>
        <dbReference type="RuleBase" id="RU004429"/>
    </source>
</evidence>
<evidence type="ECO:0000313" key="6">
    <source>
        <dbReference type="Proteomes" id="UP001254759"/>
    </source>
</evidence>
<feature type="transmembrane region" description="Helical" evidence="4">
    <location>
        <begin position="91"/>
        <end position="112"/>
    </location>
</feature>
<dbReference type="EMBL" id="JAVDTT010000001">
    <property type="protein sequence ID" value="MDR6840414.1"/>
    <property type="molecule type" value="Genomic_DNA"/>
</dbReference>
<gene>
    <name evidence="5" type="ORF">J2W94_000678</name>
</gene>
<feature type="transmembrane region" description="Helical" evidence="4">
    <location>
        <begin position="55"/>
        <end position="79"/>
    </location>
</feature>
<feature type="transmembrane region" description="Helical" evidence="4">
    <location>
        <begin position="6"/>
        <end position="25"/>
    </location>
</feature>
<dbReference type="NCBIfam" id="NF005164">
    <property type="entry name" value="PRK06638.1-4"/>
    <property type="match status" value="1"/>
</dbReference>
<keyword evidence="4" id="KW-0520">NAD</keyword>
<feature type="transmembrane region" description="Helical" evidence="4">
    <location>
        <begin position="32"/>
        <end position="49"/>
    </location>
</feature>
<dbReference type="EC" id="7.1.1.-" evidence="4"/>
<keyword evidence="4" id="KW-0812">Transmembrane</keyword>
<comment type="caution">
    <text evidence="5">The sequence shown here is derived from an EMBL/GenBank/DDBJ whole genome shotgun (WGS) entry which is preliminary data.</text>
</comment>
<keyword evidence="4" id="KW-0472">Membrane</keyword>